<dbReference type="Gene3D" id="3.60.21.10">
    <property type="match status" value="1"/>
</dbReference>
<proteinExistence type="predicted"/>
<dbReference type="InterPro" id="IPR004843">
    <property type="entry name" value="Calcineurin-like_PHP"/>
</dbReference>
<dbReference type="InterPro" id="IPR036926">
    <property type="entry name" value="Thymidate_synth/dCMP_Mease_sf"/>
</dbReference>
<protein>
    <submittedName>
        <fullName evidence="2">Calcineurin-like phosphoesterase family protein</fullName>
    </submittedName>
</protein>
<dbReference type="EMBL" id="QJSQ01000022">
    <property type="protein sequence ID" value="PYE18370.1"/>
    <property type="molecule type" value="Genomic_DNA"/>
</dbReference>
<dbReference type="SUPFAM" id="SSF55831">
    <property type="entry name" value="Thymidylate synthase/dCMP hydroxymethylase"/>
    <property type="match status" value="1"/>
</dbReference>
<dbReference type="Gene3D" id="3.30.572.10">
    <property type="entry name" value="Thymidylate synthase/dCMP hydroxymethylase domain"/>
    <property type="match status" value="1"/>
</dbReference>
<dbReference type="InterPro" id="IPR029052">
    <property type="entry name" value="Metallo-depent_PP-like"/>
</dbReference>
<reference evidence="2 3" key="1">
    <citation type="submission" date="2018-06" db="EMBL/GenBank/DDBJ databases">
        <title>Genomic Encyclopedia of Type Strains, Phase IV (KMG-V): Genome sequencing to study the core and pangenomes of soil and plant-associated prokaryotes.</title>
        <authorList>
            <person name="Whitman W."/>
        </authorList>
    </citation>
    <scope>NUCLEOTIDE SEQUENCE [LARGE SCALE GENOMIC DNA]</scope>
    <source>
        <strain evidence="2 3">SRCL-318</strain>
    </source>
</reference>
<accession>A0A2V4U6W2</accession>
<evidence type="ECO:0000313" key="2">
    <source>
        <dbReference type="EMBL" id="PYE18370.1"/>
    </source>
</evidence>
<dbReference type="Proteomes" id="UP000247772">
    <property type="component" value="Unassembled WGS sequence"/>
</dbReference>
<dbReference type="SUPFAM" id="SSF56300">
    <property type="entry name" value="Metallo-dependent phosphatases"/>
    <property type="match status" value="1"/>
</dbReference>
<evidence type="ECO:0000313" key="3">
    <source>
        <dbReference type="Proteomes" id="UP000247772"/>
    </source>
</evidence>
<feature type="domain" description="Calcineurin-like phosphoesterase" evidence="1">
    <location>
        <begin position="6"/>
        <end position="291"/>
    </location>
</feature>
<comment type="caution">
    <text evidence="2">The sequence shown here is derived from an EMBL/GenBank/DDBJ whole genome shotgun (WGS) entry which is preliminary data.</text>
</comment>
<dbReference type="AlphaFoldDB" id="A0A2V4U6W2"/>
<dbReference type="GO" id="GO:0016787">
    <property type="term" value="F:hydrolase activity"/>
    <property type="evidence" value="ECO:0007669"/>
    <property type="project" value="InterPro"/>
</dbReference>
<organism evidence="2 3">
    <name type="scientific">Paraburkholderia silvatlantica</name>
    <dbReference type="NCBI Taxonomy" id="321895"/>
    <lineage>
        <taxon>Bacteria</taxon>
        <taxon>Pseudomonadati</taxon>
        <taxon>Pseudomonadota</taxon>
        <taxon>Betaproteobacteria</taxon>
        <taxon>Burkholderiales</taxon>
        <taxon>Burkholderiaceae</taxon>
        <taxon>Paraburkholderia</taxon>
    </lineage>
</organism>
<dbReference type="Pfam" id="PF00149">
    <property type="entry name" value="Metallophos"/>
    <property type="match status" value="1"/>
</dbReference>
<sequence length="722" mass="81279">MSSSATFLHLTDTHLALAGVPFVRDDHKVKIPAIDGETRESALELLFIRLAERLSRRRHQLDGVLFTGDAQERGQPGGHRILLDLLLHHFGPLGVTAANIVAIPGNHDVPRVSEPSSAARYAEFIEVWRKAGCVTPWLDGVDASDKEGGPHRLVSDDGRWAVFPINTSNWSHATQILPEPLASVWAALPSIAAKGSQEMEANLRRQLDALARYDMARVSGQQLEVLRKVIEETPRPSSGRQVRFALLHHHLRTPSLREELKPFADISNLEQVRTFLRDRDIAVVVHGHKHEHSVQFEHVYNRDGDKEHRILVVSGATFEARSESDAARLIALTGMPNSPAVSIEPVQIPRSGVELIDIPPIVRRIWTTDVVQGGPVVIQGNSLDEVYERACEAAAKEAANGTLIVHLDIELGVSGNLPLPTDYPTSEPMDESERQRWLKDLVTWWQLDRSGLEDRMPFVHGARLRRFGGKINQIERVIKLLETKASTRAIAVLIDPFRDFTADGTREEFASFCLVEFKRRDLGNAQHAIDVIAFYRAQEFARWWPINVAEMRYLQWEICNALRFRPGRITTITGDARTHSRSPTQVAMPIIDRWLDQSPERFHLLANALVHRSARNDAQRDAMRGWERTLCDLEATAKEYNPDGLPIAIEGLNLLASYLEVVDEGEDPDLGMFVRVLRRLARDNEGFEKGSRSKNDFDRWAPSALDAVSELRSLTRKRVQSP</sequence>
<name>A0A2V4U6W2_9BURK</name>
<evidence type="ECO:0000259" key="1">
    <source>
        <dbReference type="Pfam" id="PF00149"/>
    </source>
</evidence>
<gene>
    <name evidence="2" type="ORF">C7410_12272</name>
</gene>